<dbReference type="InterPro" id="IPR032675">
    <property type="entry name" value="LRR_dom_sf"/>
</dbReference>
<reference evidence="1" key="1">
    <citation type="submission" date="2023-01" db="EMBL/GenBank/DDBJ databases">
        <title>The chitinases involved in constricting ring structure development in the nematode-trapping fungus Drechslerella dactyloides.</title>
        <authorList>
            <person name="Wang R."/>
            <person name="Zhang L."/>
            <person name="Tang P."/>
            <person name="Li S."/>
            <person name="Liang L."/>
        </authorList>
    </citation>
    <scope>NUCLEOTIDE SEQUENCE</scope>
    <source>
        <strain evidence="1">YMF1.00031</strain>
    </source>
</reference>
<proteinExistence type="predicted"/>
<organism evidence="1 2">
    <name type="scientific">Drechslerella dactyloides</name>
    <name type="common">Nematode-trapping fungus</name>
    <name type="synonym">Arthrobotrys dactyloides</name>
    <dbReference type="NCBI Taxonomy" id="74499"/>
    <lineage>
        <taxon>Eukaryota</taxon>
        <taxon>Fungi</taxon>
        <taxon>Dikarya</taxon>
        <taxon>Ascomycota</taxon>
        <taxon>Pezizomycotina</taxon>
        <taxon>Orbiliomycetes</taxon>
        <taxon>Orbiliales</taxon>
        <taxon>Orbiliaceae</taxon>
        <taxon>Drechslerella</taxon>
    </lineage>
</organism>
<dbReference type="AlphaFoldDB" id="A0AAD6IUJ2"/>
<dbReference type="Gene3D" id="3.80.10.10">
    <property type="entry name" value="Ribonuclease Inhibitor"/>
    <property type="match status" value="1"/>
</dbReference>
<evidence type="ECO:0000313" key="2">
    <source>
        <dbReference type="Proteomes" id="UP001221413"/>
    </source>
</evidence>
<keyword evidence="2" id="KW-1185">Reference proteome</keyword>
<evidence type="ECO:0008006" key="3">
    <source>
        <dbReference type="Google" id="ProtNLM"/>
    </source>
</evidence>
<dbReference type="EMBL" id="JAQGDS010000007">
    <property type="protein sequence ID" value="KAJ6258929.1"/>
    <property type="molecule type" value="Genomic_DNA"/>
</dbReference>
<dbReference type="Proteomes" id="UP001221413">
    <property type="component" value="Unassembled WGS sequence"/>
</dbReference>
<name>A0AAD6IUJ2_DREDA</name>
<gene>
    <name evidence="1" type="ORF">Dda_5824</name>
</gene>
<comment type="caution">
    <text evidence="1">The sequence shown here is derived from an EMBL/GenBank/DDBJ whole genome shotgun (WGS) entry which is preliminary data.</text>
</comment>
<accession>A0AAD6IUJ2</accession>
<protein>
    <recommendedName>
        <fullName evidence="3">F-box domain-containing protein</fullName>
    </recommendedName>
</protein>
<sequence length="399" mass="46433">MDDSSRDFIRFRSTTFLADIINRSPRLEHIMLDLQGCRGVSGWRAQISKELKAAKNLRSFEYYSRLTPTPKLIPEILLRLKRLVVSKNSITLPLTDDLLLNLRLESFGTSAYSNNVARLLKGCRTTLKELEIWGVEDGPMVEGLGEDFWYNVVARHSPTLKRLAVHVDSADPDPAWYWFDEVWNPANWVLSRCSQLEELKIGWHPGENLVDLVDSLIVTCPKLHLITFDYIGTSIVYAGVEMYGDLCLFKTANPAFGNRQLDLVFENRVGPGSISSMDWNQRYCRNFVLPDFFDDFDPPKWHDTLLKIWRLSENGVDKYTKQKQYAFDRLDTVYALDDGSDSSWRHYECNMGYLDDAIADYNRNKYAWRHRTNVNTVVRTRTLYYRDDDDEDDEDDENE</sequence>
<evidence type="ECO:0000313" key="1">
    <source>
        <dbReference type="EMBL" id="KAJ6258929.1"/>
    </source>
</evidence>
<dbReference type="SUPFAM" id="SSF52047">
    <property type="entry name" value="RNI-like"/>
    <property type="match status" value="1"/>
</dbReference>